<protein>
    <submittedName>
        <fullName evidence="1">Uncharacterized protein</fullName>
    </submittedName>
</protein>
<keyword evidence="2" id="KW-1185">Reference proteome</keyword>
<accession>A0ABQ8U9X3</accession>
<gene>
    <name evidence="1" type="ORF">PAPYR_8811</name>
</gene>
<dbReference type="Proteomes" id="UP001141327">
    <property type="component" value="Unassembled WGS sequence"/>
</dbReference>
<comment type="caution">
    <text evidence="1">The sequence shown here is derived from an EMBL/GenBank/DDBJ whole genome shotgun (WGS) entry which is preliminary data.</text>
</comment>
<proteinExistence type="predicted"/>
<evidence type="ECO:0000313" key="1">
    <source>
        <dbReference type="EMBL" id="KAJ4456118.1"/>
    </source>
</evidence>
<dbReference type="EMBL" id="JAPMOS010000082">
    <property type="protein sequence ID" value="KAJ4456118.1"/>
    <property type="molecule type" value="Genomic_DNA"/>
</dbReference>
<sequence>MADSSVSFQSSQLVLSPGASAAQITTSNNHPVSFPTGTITTDLAVTGAADFVGDVVFHGNVALSQAPTMDLKLRQLTDVQISGTDTTDRRLMRYDEILQKWVADVTYSEAAEVSTLVRRTAAGGINAANVNVSSSVTTDTITERTSDHGVTADGVNLRDGIVTGAKIVTSSVESANPALTDLSLNGVTVSK</sequence>
<name>A0ABQ8U9X3_9EUKA</name>
<reference evidence="1" key="1">
    <citation type="journal article" date="2022" name="bioRxiv">
        <title>Genomics of Preaxostyla Flagellates Illuminates Evolutionary Transitions and the Path Towards Mitochondrial Loss.</title>
        <authorList>
            <person name="Novak L.V.F."/>
            <person name="Treitli S.C."/>
            <person name="Pyrih J."/>
            <person name="Halakuc P."/>
            <person name="Pipaliya S.V."/>
            <person name="Vacek V."/>
            <person name="Brzon O."/>
            <person name="Soukal P."/>
            <person name="Eme L."/>
            <person name="Dacks J.B."/>
            <person name="Karnkowska A."/>
            <person name="Elias M."/>
            <person name="Hampl V."/>
        </authorList>
    </citation>
    <scope>NUCLEOTIDE SEQUENCE</scope>
    <source>
        <strain evidence="1">RCP-MX</strain>
    </source>
</reference>
<evidence type="ECO:0000313" key="2">
    <source>
        <dbReference type="Proteomes" id="UP001141327"/>
    </source>
</evidence>
<organism evidence="1 2">
    <name type="scientific">Paratrimastix pyriformis</name>
    <dbReference type="NCBI Taxonomy" id="342808"/>
    <lineage>
        <taxon>Eukaryota</taxon>
        <taxon>Metamonada</taxon>
        <taxon>Preaxostyla</taxon>
        <taxon>Paratrimastigidae</taxon>
        <taxon>Paratrimastix</taxon>
    </lineage>
</organism>